<feature type="transmembrane region" description="Helical" evidence="1">
    <location>
        <begin position="45"/>
        <end position="64"/>
    </location>
</feature>
<comment type="caution">
    <text evidence="2">The sequence shown here is derived from an EMBL/GenBank/DDBJ whole genome shotgun (WGS) entry which is preliminary data.</text>
</comment>
<sequence length="225" mass="24954">MISYFKPAYWRAAFRDPLTLLAIAVDVIPVVFVVFFGWGAEALVLLYWAENLLIGVATLVRMFLSGLQTLGVFGLFVGTFMTVFFTFHYGLFCFGHGVFLFEFARSVDLPAGSMAPSPDTMWQMFHAVRLSWPGMGAALMLILVYQLAAAIADYWPGKTQTIPSLQEEMFAPYGRIVVLHIGIFAGAAALIALGDPMIGVLLLIVLRIGFSIVGRTWRDSRRENI</sequence>
<evidence type="ECO:0000313" key="2">
    <source>
        <dbReference type="EMBL" id="MFC6200148.1"/>
    </source>
</evidence>
<evidence type="ECO:0000313" key="3">
    <source>
        <dbReference type="Proteomes" id="UP001596303"/>
    </source>
</evidence>
<gene>
    <name evidence="2" type="ORF">ACFQDM_18900</name>
</gene>
<accession>A0ABW1SFT0</accession>
<protein>
    <submittedName>
        <fullName evidence="2">DUF6498-containing protein</fullName>
    </submittedName>
</protein>
<evidence type="ECO:0000256" key="1">
    <source>
        <dbReference type="SAM" id="Phobius"/>
    </source>
</evidence>
<dbReference type="EMBL" id="JBHSSW010000066">
    <property type="protein sequence ID" value="MFC6200148.1"/>
    <property type="molecule type" value="Genomic_DNA"/>
</dbReference>
<feature type="transmembrane region" description="Helical" evidence="1">
    <location>
        <begin position="130"/>
        <end position="152"/>
    </location>
</feature>
<name>A0ABW1SFT0_9PROT</name>
<reference evidence="3" key="1">
    <citation type="journal article" date="2019" name="Int. J. Syst. Evol. Microbiol.">
        <title>The Global Catalogue of Microorganisms (GCM) 10K type strain sequencing project: providing services to taxonomists for standard genome sequencing and annotation.</title>
        <authorList>
            <consortium name="The Broad Institute Genomics Platform"/>
            <consortium name="The Broad Institute Genome Sequencing Center for Infectious Disease"/>
            <person name="Wu L."/>
            <person name="Ma J."/>
        </authorList>
    </citation>
    <scope>NUCLEOTIDE SEQUENCE [LARGE SCALE GENOMIC DNA]</scope>
    <source>
        <strain evidence="3">CGMCC-1.15741</strain>
    </source>
</reference>
<dbReference type="InterPro" id="IPR045466">
    <property type="entry name" value="DUF6498"/>
</dbReference>
<keyword evidence="1" id="KW-1133">Transmembrane helix</keyword>
<dbReference type="RefSeq" id="WP_377382156.1">
    <property type="nucleotide sequence ID" value="NZ_JBHSSW010000066.1"/>
</dbReference>
<proteinExistence type="predicted"/>
<feature type="transmembrane region" description="Helical" evidence="1">
    <location>
        <begin position="20"/>
        <end position="39"/>
    </location>
</feature>
<dbReference type="Proteomes" id="UP001596303">
    <property type="component" value="Unassembled WGS sequence"/>
</dbReference>
<feature type="transmembrane region" description="Helical" evidence="1">
    <location>
        <begin position="173"/>
        <end position="192"/>
    </location>
</feature>
<organism evidence="2 3">
    <name type="scientific">Ponticaulis profundi</name>
    <dbReference type="NCBI Taxonomy" id="2665222"/>
    <lineage>
        <taxon>Bacteria</taxon>
        <taxon>Pseudomonadati</taxon>
        <taxon>Pseudomonadota</taxon>
        <taxon>Alphaproteobacteria</taxon>
        <taxon>Hyphomonadales</taxon>
        <taxon>Hyphomonadaceae</taxon>
        <taxon>Ponticaulis</taxon>
    </lineage>
</organism>
<keyword evidence="1" id="KW-0472">Membrane</keyword>
<keyword evidence="3" id="KW-1185">Reference proteome</keyword>
<feature type="transmembrane region" description="Helical" evidence="1">
    <location>
        <begin position="198"/>
        <end position="217"/>
    </location>
</feature>
<feature type="transmembrane region" description="Helical" evidence="1">
    <location>
        <begin position="71"/>
        <end position="91"/>
    </location>
</feature>
<dbReference type="Pfam" id="PF20108">
    <property type="entry name" value="DUF6498"/>
    <property type="match status" value="1"/>
</dbReference>
<keyword evidence="1" id="KW-0812">Transmembrane</keyword>